<reference evidence="2" key="1">
    <citation type="submission" date="2023-03" db="EMBL/GenBank/DDBJ databases">
        <title>Massive genome expansion in bonnet fungi (Mycena s.s.) driven by repeated elements and novel gene families across ecological guilds.</title>
        <authorList>
            <consortium name="Lawrence Berkeley National Laboratory"/>
            <person name="Harder C.B."/>
            <person name="Miyauchi S."/>
            <person name="Viragh M."/>
            <person name="Kuo A."/>
            <person name="Thoen E."/>
            <person name="Andreopoulos B."/>
            <person name="Lu D."/>
            <person name="Skrede I."/>
            <person name="Drula E."/>
            <person name="Henrissat B."/>
            <person name="Morin E."/>
            <person name="Kohler A."/>
            <person name="Barry K."/>
            <person name="LaButti K."/>
            <person name="Morin E."/>
            <person name="Salamov A."/>
            <person name="Lipzen A."/>
            <person name="Mereny Z."/>
            <person name="Hegedus B."/>
            <person name="Baldrian P."/>
            <person name="Stursova M."/>
            <person name="Weitz H."/>
            <person name="Taylor A."/>
            <person name="Grigoriev I.V."/>
            <person name="Nagy L.G."/>
            <person name="Martin F."/>
            <person name="Kauserud H."/>
        </authorList>
    </citation>
    <scope>NUCLEOTIDE SEQUENCE</scope>
    <source>
        <strain evidence="2">9144</strain>
    </source>
</reference>
<evidence type="ECO:0000256" key="1">
    <source>
        <dbReference type="SAM" id="MobiDB-lite"/>
    </source>
</evidence>
<evidence type="ECO:0000313" key="3">
    <source>
        <dbReference type="Proteomes" id="UP001219525"/>
    </source>
</evidence>
<organism evidence="2 3">
    <name type="scientific">Mycena pura</name>
    <dbReference type="NCBI Taxonomy" id="153505"/>
    <lineage>
        <taxon>Eukaryota</taxon>
        <taxon>Fungi</taxon>
        <taxon>Dikarya</taxon>
        <taxon>Basidiomycota</taxon>
        <taxon>Agaricomycotina</taxon>
        <taxon>Agaricomycetes</taxon>
        <taxon>Agaricomycetidae</taxon>
        <taxon>Agaricales</taxon>
        <taxon>Marasmiineae</taxon>
        <taxon>Mycenaceae</taxon>
        <taxon>Mycena</taxon>
    </lineage>
</organism>
<dbReference type="AlphaFoldDB" id="A0AAD6YRU1"/>
<dbReference type="EMBL" id="JARJCW010000003">
    <property type="protein sequence ID" value="KAJ7226914.1"/>
    <property type="molecule type" value="Genomic_DNA"/>
</dbReference>
<evidence type="ECO:0000313" key="2">
    <source>
        <dbReference type="EMBL" id="KAJ7226914.1"/>
    </source>
</evidence>
<dbReference type="Proteomes" id="UP001219525">
    <property type="component" value="Unassembled WGS sequence"/>
</dbReference>
<protein>
    <submittedName>
        <fullName evidence="2">Uncharacterized protein</fullName>
    </submittedName>
</protein>
<gene>
    <name evidence="2" type="ORF">GGX14DRAFT_417624</name>
</gene>
<keyword evidence="3" id="KW-1185">Reference proteome</keyword>
<feature type="region of interest" description="Disordered" evidence="1">
    <location>
        <begin position="21"/>
        <end position="44"/>
    </location>
</feature>
<proteinExistence type="predicted"/>
<name>A0AAD6YRU1_9AGAR</name>
<sequence>MMPLGTGSAYYPPFSCAPLAGSGRQGSGDRASDVPPQGASPHAPMMHDAAAVDFASILAPWEALSLSMAAESPPPPFPLTPVDGPAYPFYPDGTYVRTDAVVLHDGRPTSGAHVYGGPPAVVRDAPKLFAPSPRRIVEPTPPILRAPPIVAPGLAKPEPEPEPEAGATECDRTFGLAEHASRSVVGFCCGIRRHWARCSWKRIWSLLVFVFAHGLVRV</sequence>
<feature type="non-terminal residue" evidence="2">
    <location>
        <position position="1"/>
    </location>
</feature>
<accession>A0AAD6YRU1</accession>
<comment type="caution">
    <text evidence="2">The sequence shown here is derived from an EMBL/GenBank/DDBJ whole genome shotgun (WGS) entry which is preliminary data.</text>
</comment>